<dbReference type="InterPro" id="IPR012902">
    <property type="entry name" value="N_methyl_site"/>
</dbReference>
<comment type="caution">
    <text evidence="2">The sequence shown here is derived from an EMBL/GenBank/DDBJ whole genome shotgun (WGS) entry which is preliminary data.</text>
</comment>
<proteinExistence type="predicted"/>
<protein>
    <submittedName>
        <fullName evidence="2">Type II secretion system protein</fullName>
    </submittedName>
</protein>
<dbReference type="NCBIfam" id="TIGR02532">
    <property type="entry name" value="IV_pilin_GFxxxE"/>
    <property type="match status" value="1"/>
</dbReference>
<keyword evidence="1" id="KW-0812">Transmembrane</keyword>
<organism evidence="2">
    <name type="scientific">Desulfatirhabdium butyrativorans</name>
    <dbReference type="NCBI Taxonomy" id="340467"/>
    <lineage>
        <taxon>Bacteria</taxon>
        <taxon>Pseudomonadati</taxon>
        <taxon>Thermodesulfobacteriota</taxon>
        <taxon>Desulfobacteria</taxon>
        <taxon>Desulfobacterales</taxon>
        <taxon>Desulfatirhabdiaceae</taxon>
        <taxon>Desulfatirhabdium</taxon>
    </lineage>
</organism>
<accession>A0A7C4VRB7</accession>
<keyword evidence="1" id="KW-0472">Membrane</keyword>
<dbReference type="EMBL" id="DSUH01000324">
    <property type="protein sequence ID" value="HGU33949.1"/>
    <property type="molecule type" value="Genomic_DNA"/>
</dbReference>
<evidence type="ECO:0000256" key="1">
    <source>
        <dbReference type="SAM" id="Phobius"/>
    </source>
</evidence>
<sequence length="220" mass="24829">MERRGAHCLDRADPGCSYADRCVYSCNPTCFGRCRWCGVKRQTGILTVLFRNCHIGRCDRGGFTLVEVVVALILIGVVVAVTFEALSVSRRLSIKADETLEAARILQNLLNDRLLIHEVLLKGEDVAEVSGILPDELDWGYWVRMTPLLLLAEDEQDPVDVPSVMRMDICAVHLLPYREKRFCVDRWFRNDEVLLQVGGLQQGQGASKSKMGYSKKRKTD</sequence>
<evidence type="ECO:0000313" key="2">
    <source>
        <dbReference type="EMBL" id="HGU33949.1"/>
    </source>
</evidence>
<reference evidence="2" key="1">
    <citation type="journal article" date="2020" name="mSystems">
        <title>Genome- and Community-Level Interaction Insights into Carbon Utilization and Element Cycling Functions of Hydrothermarchaeota in Hydrothermal Sediment.</title>
        <authorList>
            <person name="Zhou Z."/>
            <person name="Liu Y."/>
            <person name="Xu W."/>
            <person name="Pan J."/>
            <person name="Luo Z.H."/>
            <person name="Li M."/>
        </authorList>
    </citation>
    <scope>NUCLEOTIDE SEQUENCE [LARGE SCALE GENOMIC DNA]</scope>
    <source>
        <strain evidence="2">SpSt-477</strain>
    </source>
</reference>
<keyword evidence="1" id="KW-1133">Transmembrane helix</keyword>
<gene>
    <name evidence="2" type="ORF">ENS29_14035</name>
</gene>
<name>A0A7C4VRB7_9BACT</name>
<feature type="transmembrane region" description="Helical" evidence="1">
    <location>
        <begin position="68"/>
        <end position="86"/>
    </location>
</feature>
<dbReference type="AlphaFoldDB" id="A0A7C4VRB7"/>
<dbReference type="Pfam" id="PF07963">
    <property type="entry name" value="N_methyl"/>
    <property type="match status" value="1"/>
</dbReference>
<dbReference type="PROSITE" id="PS00409">
    <property type="entry name" value="PROKAR_NTER_METHYL"/>
    <property type="match status" value="1"/>
</dbReference>